<reference evidence="1" key="1">
    <citation type="submission" date="2022-09" db="EMBL/GenBank/DDBJ databases">
        <title>Intensive care unit water sources are persistently colonized with multi-drug resistant bacteria and are the site of extensive horizontal gene transfer of antibiotic resistance genes.</title>
        <authorList>
            <person name="Diorio-Toth L."/>
        </authorList>
    </citation>
    <scope>NUCLEOTIDE SEQUENCE</scope>
    <source>
        <strain evidence="1">GD03796</strain>
    </source>
</reference>
<dbReference type="EMBL" id="JAOCFT010000001">
    <property type="protein sequence ID" value="MDH1897844.1"/>
    <property type="molecule type" value="Genomic_DNA"/>
</dbReference>
<name>A0AA43AJ13_AERCA</name>
<sequence length="200" mass="22128">MNTYDWPAEFRVRENTLALQTNHRTFESPWTGSEQTASTPGSKWLMELTMGKMDPAPARRLEAFLAMLDGPASRVRLWDFAHPLQPVRGGPVVTEALAMAARFTSRGWTPSTLVLNKGDWIQIGDELKRITADVWSDLAGAARLEIAPLLRASYPSGTPLVVARPMGVFRLDGAAAGKSRRQSAIKRDLGTIKFVESFYP</sequence>
<dbReference type="RefSeq" id="WP_279981373.1">
    <property type="nucleotide sequence ID" value="NZ_JAOCFT010000001.1"/>
</dbReference>
<evidence type="ECO:0000313" key="1">
    <source>
        <dbReference type="EMBL" id="MDH1897844.1"/>
    </source>
</evidence>
<proteinExistence type="predicted"/>
<dbReference type="AlphaFoldDB" id="A0AA43AJ13"/>
<organism evidence="1 2">
    <name type="scientific">Aeromonas caviae</name>
    <name type="common">Aeromonas punctata</name>
    <dbReference type="NCBI Taxonomy" id="648"/>
    <lineage>
        <taxon>Bacteria</taxon>
        <taxon>Pseudomonadati</taxon>
        <taxon>Pseudomonadota</taxon>
        <taxon>Gammaproteobacteria</taxon>
        <taxon>Aeromonadales</taxon>
        <taxon>Aeromonadaceae</taxon>
        <taxon>Aeromonas</taxon>
    </lineage>
</organism>
<gene>
    <name evidence="1" type="ORF">N5I07_09730</name>
</gene>
<protein>
    <submittedName>
        <fullName evidence="1">Uncharacterized protein</fullName>
    </submittedName>
</protein>
<comment type="caution">
    <text evidence="1">The sequence shown here is derived from an EMBL/GenBank/DDBJ whole genome shotgun (WGS) entry which is preliminary data.</text>
</comment>
<dbReference type="Proteomes" id="UP001160758">
    <property type="component" value="Unassembled WGS sequence"/>
</dbReference>
<accession>A0AA43AJ13</accession>
<evidence type="ECO:0000313" key="2">
    <source>
        <dbReference type="Proteomes" id="UP001160758"/>
    </source>
</evidence>